<name>A0ACB9BAD7_ARCLA</name>
<sequence>MDEQSNPGNYLCVDLMRGQETKKSLFKISKSYNKSKMHTELSTLEQQWFYKINQSLLSYLSTNSIGVSEDAYPKIIQQRKKRKVFLKLEADLPLQQIRDYNRDVESKKEQAEPR</sequence>
<protein>
    <submittedName>
        <fullName evidence="1">Uncharacterized protein</fullName>
    </submittedName>
</protein>
<gene>
    <name evidence="1" type="ORF">L6452_19783</name>
</gene>
<proteinExistence type="predicted"/>
<dbReference type="Proteomes" id="UP001055879">
    <property type="component" value="Linkage Group LG06"/>
</dbReference>
<evidence type="ECO:0000313" key="1">
    <source>
        <dbReference type="EMBL" id="KAI3718898.1"/>
    </source>
</evidence>
<keyword evidence="2" id="KW-1185">Reference proteome</keyword>
<reference evidence="1 2" key="2">
    <citation type="journal article" date="2022" name="Mol. Ecol. Resour.">
        <title>The genomes of chicory, endive, great burdock and yacon provide insights into Asteraceae paleo-polyploidization history and plant inulin production.</title>
        <authorList>
            <person name="Fan W."/>
            <person name="Wang S."/>
            <person name="Wang H."/>
            <person name="Wang A."/>
            <person name="Jiang F."/>
            <person name="Liu H."/>
            <person name="Zhao H."/>
            <person name="Xu D."/>
            <person name="Zhang Y."/>
        </authorList>
    </citation>
    <scope>NUCLEOTIDE SEQUENCE [LARGE SCALE GENOMIC DNA]</scope>
    <source>
        <strain evidence="2">cv. Niubang</strain>
    </source>
</reference>
<evidence type="ECO:0000313" key="2">
    <source>
        <dbReference type="Proteomes" id="UP001055879"/>
    </source>
</evidence>
<accession>A0ACB9BAD7</accession>
<organism evidence="1 2">
    <name type="scientific">Arctium lappa</name>
    <name type="common">Greater burdock</name>
    <name type="synonym">Lappa major</name>
    <dbReference type="NCBI Taxonomy" id="4217"/>
    <lineage>
        <taxon>Eukaryota</taxon>
        <taxon>Viridiplantae</taxon>
        <taxon>Streptophyta</taxon>
        <taxon>Embryophyta</taxon>
        <taxon>Tracheophyta</taxon>
        <taxon>Spermatophyta</taxon>
        <taxon>Magnoliopsida</taxon>
        <taxon>eudicotyledons</taxon>
        <taxon>Gunneridae</taxon>
        <taxon>Pentapetalae</taxon>
        <taxon>asterids</taxon>
        <taxon>campanulids</taxon>
        <taxon>Asterales</taxon>
        <taxon>Asteraceae</taxon>
        <taxon>Carduoideae</taxon>
        <taxon>Cardueae</taxon>
        <taxon>Arctiinae</taxon>
        <taxon>Arctium</taxon>
    </lineage>
</organism>
<dbReference type="EMBL" id="CM042052">
    <property type="protein sequence ID" value="KAI3718898.1"/>
    <property type="molecule type" value="Genomic_DNA"/>
</dbReference>
<reference evidence="2" key="1">
    <citation type="journal article" date="2022" name="Mol. Ecol. Resour.">
        <title>The genomes of chicory, endive, great burdock and yacon provide insights into Asteraceae palaeo-polyploidization history and plant inulin production.</title>
        <authorList>
            <person name="Fan W."/>
            <person name="Wang S."/>
            <person name="Wang H."/>
            <person name="Wang A."/>
            <person name="Jiang F."/>
            <person name="Liu H."/>
            <person name="Zhao H."/>
            <person name="Xu D."/>
            <person name="Zhang Y."/>
        </authorList>
    </citation>
    <scope>NUCLEOTIDE SEQUENCE [LARGE SCALE GENOMIC DNA]</scope>
    <source>
        <strain evidence="2">cv. Niubang</strain>
    </source>
</reference>
<comment type="caution">
    <text evidence="1">The sequence shown here is derived from an EMBL/GenBank/DDBJ whole genome shotgun (WGS) entry which is preliminary data.</text>
</comment>